<proteinExistence type="predicted"/>
<keyword evidence="2" id="KW-1185">Reference proteome</keyword>
<accession>A0A9N9N5Y7</accession>
<evidence type="ECO:0000313" key="2">
    <source>
        <dbReference type="Proteomes" id="UP000789375"/>
    </source>
</evidence>
<organism evidence="1 2">
    <name type="scientific">Funneliformis mosseae</name>
    <name type="common">Endomycorrhizal fungus</name>
    <name type="synonym">Glomus mosseae</name>
    <dbReference type="NCBI Taxonomy" id="27381"/>
    <lineage>
        <taxon>Eukaryota</taxon>
        <taxon>Fungi</taxon>
        <taxon>Fungi incertae sedis</taxon>
        <taxon>Mucoromycota</taxon>
        <taxon>Glomeromycotina</taxon>
        <taxon>Glomeromycetes</taxon>
        <taxon>Glomerales</taxon>
        <taxon>Glomeraceae</taxon>
        <taxon>Funneliformis</taxon>
    </lineage>
</organism>
<dbReference type="AlphaFoldDB" id="A0A9N9N5Y7"/>
<feature type="non-terminal residue" evidence="1">
    <location>
        <position position="83"/>
    </location>
</feature>
<gene>
    <name evidence="1" type="ORF">FMOSSE_LOCUS13966</name>
</gene>
<dbReference type="EMBL" id="CAJVPP010009380">
    <property type="protein sequence ID" value="CAG8704213.1"/>
    <property type="molecule type" value="Genomic_DNA"/>
</dbReference>
<protein>
    <submittedName>
        <fullName evidence="1">2203_t:CDS:1</fullName>
    </submittedName>
</protein>
<comment type="caution">
    <text evidence="1">The sequence shown here is derived from an EMBL/GenBank/DDBJ whole genome shotgun (WGS) entry which is preliminary data.</text>
</comment>
<sequence length="83" mass="9199">NLGSLKIGHFNEKSGLIKSIVTHHYKAILSRKVKKRGSLAGLVCIGHRVRQWSKTIFTYPSPSVTVIFLVLPLPTHSNTYVAS</sequence>
<name>A0A9N9N5Y7_FUNMO</name>
<reference evidence="1" key="1">
    <citation type="submission" date="2021-06" db="EMBL/GenBank/DDBJ databases">
        <authorList>
            <person name="Kallberg Y."/>
            <person name="Tangrot J."/>
            <person name="Rosling A."/>
        </authorList>
    </citation>
    <scope>NUCLEOTIDE SEQUENCE</scope>
    <source>
        <strain evidence="1">87-6 pot B 2015</strain>
    </source>
</reference>
<evidence type="ECO:0000313" key="1">
    <source>
        <dbReference type="EMBL" id="CAG8704213.1"/>
    </source>
</evidence>
<dbReference type="Proteomes" id="UP000789375">
    <property type="component" value="Unassembled WGS sequence"/>
</dbReference>